<dbReference type="AlphaFoldDB" id="A0A1A8RE55"/>
<accession>A0A1A8RE55</accession>
<reference evidence="1" key="2">
    <citation type="submission" date="2016-06" db="EMBL/GenBank/DDBJ databases">
        <title>The genome of a short-lived fish provides insights into sex chromosome evolution and the genetic control of aging.</title>
        <authorList>
            <person name="Reichwald K."/>
            <person name="Felder M."/>
            <person name="Petzold A."/>
            <person name="Koch P."/>
            <person name="Groth M."/>
            <person name="Platzer M."/>
        </authorList>
    </citation>
    <scope>NUCLEOTIDE SEQUENCE</scope>
    <source>
        <tissue evidence="1">Brain</tissue>
    </source>
</reference>
<protein>
    <submittedName>
        <fullName evidence="1">Uncharacterized protein</fullName>
    </submittedName>
</protein>
<organism evidence="1">
    <name type="scientific">Nothobranchius rachovii</name>
    <name type="common">bluefin notho</name>
    <dbReference type="NCBI Taxonomy" id="451742"/>
    <lineage>
        <taxon>Eukaryota</taxon>
        <taxon>Metazoa</taxon>
        <taxon>Chordata</taxon>
        <taxon>Craniata</taxon>
        <taxon>Vertebrata</taxon>
        <taxon>Euteleostomi</taxon>
        <taxon>Actinopterygii</taxon>
        <taxon>Neopterygii</taxon>
        <taxon>Teleostei</taxon>
        <taxon>Neoteleostei</taxon>
        <taxon>Acanthomorphata</taxon>
        <taxon>Ovalentaria</taxon>
        <taxon>Atherinomorphae</taxon>
        <taxon>Cyprinodontiformes</taxon>
        <taxon>Nothobranchiidae</taxon>
        <taxon>Nothobranchius</taxon>
    </lineage>
</organism>
<dbReference type="EMBL" id="HAEH01016308">
    <property type="protein sequence ID" value="SBS04331.1"/>
    <property type="molecule type" value="Transcribed_RNA"/>
</dbReference>
<sequence length="37" mass="4209">NVDSFTVDEAALSTFDQGRRGALTYLLTARENQEKYQ</sequence>
<gene>
    <name evidence="1" type="primary">Nfu_g_1_017019</name>
</gene>
<feature type="non-terminal residue" evidence="1">
    <location>
        <position position="1"/>
    </location>
</feature>
<name>A0A1A8RE55_9TELE</name>
<proteinExistence type="predicted"/>
<evidence type="ECO:0000313" key="1">
    <source>
        <dbReference type="EMBL" id="SBS04331.1"/>
    </source>
</evidence>
<reference evidence="1" key="1">
    <citation type="submission" date="2016-05" db="EMBL/GenBank/DDBJ databases">
        <authorList>
            <person name="Lavstsen T."/>
            <person name="Jespersen J.S."/>
        </authorList>
    </citation>
    <scope>NUCLEOTIDE SEQUENCE</scope>
    <source>
        <tissue evidence="1">Brain</tissue>
    </source>
</reference>